<proteinExistence type="predicted"/>
<keyword evidence="2" id="KW-1185">Reference proteome</keyword>
<sequence length="108" mass="11680">MTSQRWLPQLVSPDVWNHTLVVITPQNVSKDLCLLYIALGYFGSPLVPSSHVASSNEDVQAAAKMALAAGTHAAVLFNVPAEYLTPPQLDFPHPLVEELRAVIAGYIS</sequence>
<dbReference type="InterPro" id="IPR009199">
    <property type="entry name" value="PhoPQ-act_pathogen-rel_PqaA"/>
</dbReference>
<dbReference type="EMBL" id="CAXAMM010008892">
    <property type="protein sequence ID" value="CAK9018836.1"/>
    <property type="molecule type" value="Genomic_DNA"/>
</dbReference>
<dbReference type="Pfam" id="PF10142">
    <property type="entry name" value="PhoPQ_related"/>
    <property type="match status" value="1"/>
</dbReference>
<name>A0ABP0JWH9_9DINO</name>
<evidence type="ECO:0000313" key="1">
    <source>
        <dbReference type="EMBL" id="CAK9018836.1"/>
    </source>
</evidence>
<comment type="caution">
    <text evidence="1">The sequence shown here is derived from an EMBL/GenBank/DDBJ whole genome shotgun (WGS) entry which is preliminary data.</text>
</comment>
<organism evidence="1 2">
    <name type="scientific">Durusdinium trenchii</name>
    <dbReference type="NCBI Taxonomy" id="1381693"/>
    <lineage>
        <taxon>Eukaryota</taxon>
        <taxon>Sar</taxon>
        <taxon>Alveolata</taxon>
        <taxon>Dinophyceae</taxon>
        <taxon>Suessiales</taxon>
        <taxon>Symbiodiniaceae</taxon>
        <taxon>Durusdinium</taxon>
    </lineage>
</organism>
<protein>
    <submittedName>
        <fullName evidence="1">Autocrine proliferation repressor protein A</fullName>
    </submittedName>
</protein>
<reference evidence="1 2" key="1">
    <citation type="submission" date="2024-02" db="EMBL/GenBank/DDBJ databases">
        <authorList>
            <person name="Chen Y."/>
            <person name="Shah S."/>
            <person name="Dougan E. K."/>
            <person name="Thang M."/>
            <person name="Chan C."/>
        </authorList>
    </citation>
    <scope>NUCLEOTIDE SEQUENCE [LARGE SCALE GENOMIC DNA]</scope>
</reference>
<accession>A0ABP0JWH9</accession>
<evidence type="ECO:0000313" key="2">
    <source>
        <dbReference type="Proteomes" id="UP001642464"/>
    </source>
</evidence>
<dbReference type="Proteomes" id="UP001642464">
    <property type="component" value="Unassembled WGS sequence"/>
</dbReference>
<gene>
    <name evidence="1" type="ORF">SCF082_LOCUS14257</name>
</gene>